<organism evidence="1 2">
    <name type="scientific">Paucilactobacillus oligofermentans DSM 15707 = LMG 22743</name>
    <dbReference type="NCBI Taxonomy" id="1423778"/>
    <lineage>
        <taxon>Bacteria</taxon>
        <taxon>Bacillati</taxon>
        <taxon>Bacillota</taxon>
        <taxon>Bacilli</taxon>
        <taxon>Lactobacillales</taxon>
        <taxon>Lactobacillaceae</taxon>
        <taxon>Paucilactobacillus</taxon>
    </lineage>
</organism>
<evidence type="ECO:0000313" key="2">
    <source>
        <dbReference type="Proteomes" id="UP000051697"/>
    </source>
</evidence>
<protein>
    <recommendedName>
        <fullName evidence="3">DUF1934 domain-containing protein</fullName>
    </recommendedName>
</protein>
<accession>A0A0R1RV86</accession>
<dbReference type="Proteomes" id="UP000051697">
    <property type="component" value="Unassembled WGS sequence"/>
</dbReference>
<dbReference type="InterPro" id="IPR015231">
    <property type="entry name" value="DUF1934"/>
</dbReference>
<dbReference type="STRING" id="1423778.FC70_GL000050"/>
<evidence type="ECO:0008006" key="3">
    <source>
        <dbReference type="Google" id="ProtNLM"/>
    </source>
</evidence>
<keyword evidence="2" id="KW-1185">Reference proteome</keyword>
<dbReference type="SUPFAM" id="SSF50814">
    <property type="entry name" value="Lipocalins"/>
    <property type="match status" value="1"/>
</dbReference>
<dbReference type="InterPro" id="IPR012674">
    <property type="entry name" value="Calycin"/>
</dbReference>
<dbReference type="RefSeq" id="WP_057889017.1">
    <property type="nucleotide sequence ID" value="NZ_LN898144.1"/>
</dbReference>
<dbReference type="Pfam" id="PF09148">
    <property type="entry name" value="DUF1934"/>
    <property type="match status" value="1"/>
</dbReference>
<dbReference type="AlphaFoldDB" id="A0A0R1RV86"/>
<gene>
    <name evidence="1" type="ORF">FC70_GL000050</name>
</gene>
<sequence length="143" mass="16731">MNKIKQKNNVQVKLKTTIIQPEGREEFEFSEPGQFIQMGGAYYLRYTEIQDGIETPVTFKFMDQSVVLTRHSDNRARFEFQLGKSIATHYQSAYGMMNLSVVTKKMVLNLNENENNGELWVDYELKSVDNVIGKYQIRLQFFN</sequence>
<dbReference type="Gene3D" id="2.40.128.20">
    <property type="match status" value="1"/>
</dbReference>
<name>A0A0R1RV86_9LACO</name>
<reference evidence="1 2" key="1">
    <citation type="journal article" date="2015" name="Genome Announc.">
        <title>Expanding the biotechnology potential of lactobacilli through comparative genomics of 213 strains and associated genera.</title>
        <authorList>
            <person name="Sun Z."/>
            <person name="Harris H.M."/>
            <person name="McCann A."/>
            <person name="Guo C."/>
            <person name="Argimon S."/>
            <person name="Zhang W."/>
            <person name="Yang X."/>
            <person name="Jeffery I.B."/>
            <person name="Cooney J.C."/>
            <person name="Kagawa T.F."/>
            <person name="Liu W."/>
            <person name="Song Y."/>
            <person name="Salvetti E."/>
            <person name="Wrobel A."/>
            <person name="Rasinkangas P."/>
            <person name="Parkhill J."/>
            <person name="Rea M.C."/>
            <person name="O'Sullivan O."/>
            <person name="Ritari J."/>
            <person name="Douillard F.P."/>
            <person name="Paul Ross R."/>
            <person name="Yang R."/>
            <person name="Briner A.E."/>
            <person name="Felis G.E."/>
            <person name="de Vos W.M."/>
            <person name="Barrangou R."/>
            <person name="Klaenhammer T.R."/>
            <person name="Caufield P.W."/>
            <person name="Cui Y."/>
            <person name="Zhang H."/>
            <person name="O'Toole P.W."/>
        </authorList>
    </citation>
    <scope>NUCLEOTIDE SEQUENCE [LARGE SCALE GENOMIC DNA]</scope>
    <source>
        <strain evidence="1 2">DSM 15707</strain>
    </source>
</reference>
<evidence type="ECO:0000313" key="1">
    <source>
        <dbReference type="EMBL" id="KRL58162.1"/>
    </source>
</evidence>
<proteinExistence type="predicted"/>
<dbReference type="PATRIC" id="fig|1423778.4.peg.59"/>
<dbReference type="EMBL" id="AZFE01000001">
    <property type="protein sequence ID" value="KRL58162.1"/>
    <property type="molecule type" value="Genomic_DNA"/>
</dbReference>
<comment type="caution">
    <text evidence="1">The sequence shown here is derived from an EMBL/GenBank/DDBJ whole genome shotgun (WGS) entry which is preliminary data.</text>
</comment>